<dbReference type="Proteomes" id="UP000887159">
    <property type="component" value="Unassembled WGS sequence"/>
</dbReference>
<dbReference type="EMBL" id="BMAU01021383">
    <property type="protein sequence ID" value="GFY28238.1"/>
    <property type="molecule type" value="Genomic_DNA"/>
</dbReference>
<evidence type="ECO:0000313" key="2">
    <source>
        <dbReference type="Proteomes" id="UP000887159"/>
    </source>
</evidence>
<proteinExistence type="predicted"/>
<organism evidence="1 2">
    <name type="scientific">Trichonephila clavipes</name>
    <name type="common">Golden silk orbweaver</name>
    <name type="synonym">Nephila clavipes</name>
    <dbReference type="NCBI Taxonomy" id="2585209"/>
    <lineage>
        <taxon>Eukaryota</taxon>
        <taxon>Metazoa</taxon>
        <taxon>Ecdysozoa</taxon>
        <taxon>Arthropoda</taxon>
        <taxon>Chelicerata</taxon>
        <taxon>Arachnida</taxon>
        <taxon>Araneae</taxon>
        <taxon>Araneomorphae</taxon>
        <taxon>Entelegynae</taxon>
        <taxon>Araneoidea</taxon>
        <taxon>Nephilidae</taxon>
        <taxon>Trichonephila</taxon>
    </lineage>
</organism>
<accession>A0A8X6W4N6</accession>
<reference evidence="1" key="1">
    <citation type="submission" date="2020-08" db="EMBL/GenBank/DDBJ databases">
        <title>Multicomponent nature underlies the extraordinary mechanical properties of spider dragline silk.</title>
        <authorList>
            <person name="Kono N."/>
            <person name="Nakamura H."/>
            <person name="Mori M."/>
            <person name="Yoshida Y."/>
            <person name="Ohtoshi R."/>
            <person name="Malay A.D."/>
            <person name="Moran D.A.P."/>
            <person name="Tomita M."/>
            <person name="Numata K."/>
            <person name="Arakawa K."/>
        </authorList>
    </citation>
    <scope>NUCLEOTIDE SEQUENCE</scope>
</reference>
<comment type="caution">
    <text evidence="1">The sequence shown here is derived from an EMBL/GenBank/DDBJ whole genome shotgun (WGS) entry which is preliminary data.</text>
</comment>
<gene>
    <name evidence="1" type="ORF">TNCV_4395721</name>
</gene>
<evidence type="ECO:0000313" key="1">
    <source>
        <dbReference type="EMBL" id="GFY28238.1"/>
    </source>
</evidence>
<dbReference type="AlphaFoldDB" id="A0A8X6W4N6"/>
<name>A0A8X6W4N6_TRICX</name>
<protein>
    <submittedName>
        <fullName evidence="1">Uncharacterized protein</fullName>
    </submittedName>
</protein>
<keyword evidence="2" id="KW-1185">Reference proteome</keyword>
<sequence>MEEIKTNSLLVRDILGGHGSRVVKVSDRGWPCHEFEPSTTKDPPSRAAMHVKSVESLNVLPLVWCGS</sequence>